<evidence type="ECO:0000256" key="2">
    <source>
        <dbReference type="SAM" id="SignalP"/>
    </source>
</evidence>
<name>A0ABX1SVP0_9BIFI</name>
<gene>
    <name evidence="3" type="ORF">G1C94_0527</name>
</gene>
<reference evidence="3 4" key="1">
    <citation type="submission" date="2020-02" db="EMBL/GenBank/DDBJ databases">
        <title>Characterization of phylogenetic diversity of novel bifidobacterial species isolated in Czech ZOOs.</title>
        <authorList>
            <person name="Lugli G.A."/>
            <person name="Vera N.B."/>
            <person name="Ventura M."/>
        </authorList>
    </citation>
    <scope>NUCLEOTIDE SEQUENCE [LARGE SCALE GENOMIC DNA]</scope>
    <source>
        <strain evidence="3 4">DSM 109963</strain>
    </source>
</reference>
<accession>A0ABX1SVP0</accession>
<sequence length="827" mass="89115">MKHAPIKVFLQRRGMVARLLIVLLIAAVTAVICPMTTTNQAQAADPPVVRNVSNWDTLKADASGASLDSSIDKSLIRSLTFIESSDTSPFPSNKNTRCWNAGEKGDFSIMGCATLNGGKWDVDYSANEGGIRFPADSRKLFAGWTSLTTVIGLERVDTSKVTDMAEMFRDCRSLATLDVSKFDTTKVTDMQGMFLDCNLLKSLDVTNFKTTNVKSMANMFRGCKLLTILDVSKFDTTNVMDMANMFRDCHLLEILNVSNFKTPNVTRIDGMFFDCRALPTLDLSNFDTTKVTDTKDALGKLVKLQRLTLGSKFKHQPGQLGLGAPYSPSKTGHTATNKWENSKTRAVYNSPFGIPAYAGTYEPNYRRNSTTTTYTYKVKFNPNGGTGAMPEQSLTSGAGMMLAANKFTRDGYAFGGWNTLANGSGTPYRDRQPVINLAKSANETVTLYARWTPNTYSIKYDLDGGKLSAGAPTSRKYGQEVKLPTPTKSGYTFAGWYDANGRRLSAVSANSKDVKLKAHWTRVSAAQLKRLGGADRYETMAKIVSEAYPKTAHTVLVASGENYPDALAASGLSGVLDAPVVLTAPDSLSPQAVSLLKRLRPKRIVIVGGTSAISQRVQLRLRDYALAVERLGGADRYGTSYQLYQRGGRSWGSTAVVATGSNYADALSVSSYAYAGKAPVFLCNPDGGLTSHQRAALKKFKHVLVVGGEQAVSSKHLTGLPKATRLGGADRYRTSTLLAQWAQSNGLNMNGAVYATGANFPDALVAGPLAGRNKAPVLLVSGPRDSAVQHSARFKNKVSKAYVVGGPNAVNAPTANAIADALGMRRP</sequence>
<dbReference type="Pfam" id="PF03382">
    <property type="entry name" value="DUF285"/>
    <property type="match status" value="2"/>
</dbReference>
<protein>
    <submittedName>
        <fullName evidence="3">Internalin A</fullName>
    </submittedName>
</protein>
<dbReference type="InterPro" id="IPR051922">
    <property type="entry name" value="Bact_Sporulation_Assoc"/>
</dbReference>
<dbReference type="SUPFAM" id="SSF52047">
    <property type="entry name" value="RNI-like"/>
    <property type="match status" value="1"/>
</dbReference>
<dbReference type="NCBIfam" id="TIGR02543">
    <property type="entry name" value="List_Bact_rpt"/>
    <property type="match status" value="2"/>
</dbReference>
<dbReference type="Pfam" id="PF04122">
    <property type="entry name" value="CW_binding_2"/>
    <property type="match status" value="3"/>
</dbReference>
<evidence type="ECO:0000256" key="1">
    <source>
        <dbReference type="ARBA" id="ARBA00004196"/>
    </source>
</evidence>
<dbReference type="EMBL" id="JAAIIJ010000006">
    <property type="protein sequence ID" value="NMN01906.1"/>
    <property type="molecule type" value="Genomic_DNA"/>
</dbReference>
<dbReference type="RefSeq" id="WP_172144426.1">
    <property type="nucleotide sequence ID" value="NZ_JAAIIJ010000006.1"/>
</dbReference>
<dbReference type="InterPro" id="IPR042229">
    <property type="entry name" value="Listeria/Bacterioides_rpt_sf"/>
</dbReference>
<dbReference type="PANTHER" id="PTHR30032">
    <property type="entry name" value="N-ACETYLMURAMOYL-L-ALANINE AMIDASE-RELATED"/>
    <property type="match status" value="1"/>
</dbReference>
<dbReference type="InterPro" id="IPR032675">
    <property type="entry name" value="LRR_dom_sf"/>
</dbReference>
<dbReference type="Gene3D" id="3.40.50.12090">
    <property type="match status" value="2"/>
</dbReference>
<comment type="subcellular location">
    <subcellularLocation>
        <location evidence="1">Cell envelope</location>
    </subcellularLocation>
</comment>
<feature type="signal peptide" evidence="2">
    <location>
        <begin position="1"/>
        <end position="43"/>
    </location>
</feature>
<organism evidence="3 4">
    <name type="scientific">Bifidobacterium panos</name>
    <dbReference type="NCBI Taxonomy" id="2675321"/>
    <lineage>
        <taxon>Bacteria</taxon>
        <taxon>Bacillati</taxon>
        <taxon>Actinomycetota</taxon>
        <taxon>Actinomycetes</taxon>
        <taxon>Bifidobacteriales</taxon>
        <taxon>Bifidobacteriaceae</taxon>
        <taxon>Bifidobacterium</taxon>
    </lineage>
</organism>
<dbReference type="Gene3D" id="3.80.10.10">
    <property type="entry name" value="Ribonuclease Inhibitor"/>
    <property type="match status" value="1"/>
</dbReference>
<dbReference type="Pfam" id="PF09479">
    <property type="entry name" value="Flg_new"/>
    <property type="match status" value="2"/>
</dbReference>
<dbReference type="NCBIfam" id="TIGR02167">
    <property type="entry name" value="Liste_lipo_26"/>
    <property type="match status" value="5"/>
</dbReference>
<dbReference type="PANTHER" id="PTHR30032:SF8">
    <property type="entry name" value="GERMINATION-SPECIFIC N-ACETYLMURAMOYL-L-ALANINE AMIDASE"/>
    <property type="match status" value="1"/>
</dbReference>
<keyword evidence="4" id="KW-1185">Reference proteome</keyword>
<dbReference type="Gene3D" id="2.60.40.4270">
    <property type="entry name" value="Listeria-Bacteroides repeat domain"/>
    <property type="match status" value="2"/>
</dbReference>
<dbReference type="InterPro" id="IPR007253">
    <property type="entry name" value="Cell_wall-bd_2"/>
</dbReference>
<dbReference type="InterPro" id="IPR005046">
    <property type="entry name" value="DUF285"/>
</dbReference>
<feature type="chain" id="PRO_5046639575" evidence="2">
    <location>
        <begin position="44"/>
        <end position="827"/>
    </location>
</feature>
<proteinExistence type="predicted"/>
<dbReference type="InterPro" id="IPR011889">
    <property type="entry name" value="Liste_lipo_26"/>
</dbReference>
<dbReference type="InterPro" id="IPR013378">
    <property type="entry name" value="InlB-like_B-rpt"/>
</dbReference>
<comment type="caution">
    <text evidence="3">The sequence shown here is derived from an EMBL/GenBank/DDBJ whole genome shotgun (WGS) entry which is preliminary data.</text>
</comment>
<evidence type="ECO:0000313" key="3">
    <source>
        <dbReference type="EMBL" id="NMN01906.1"/>
    </source>
</evidence>
<evidence type="ECO:0000313" key="4">
    <source>
        <dbReference type="Proteomes" id="UP000553756"/>
    </source>
</evidence>
<dbReference type="Proteomes" id="UP000553756">
    <property type="component" value="Unassembled WGS sequence"/>
</dbReference>
<keyword evidence="2" id="KW-0732">Signal</keyword>